<evidence type="ECO:0000313" key="2">
    <source>
        <dbReference type="EMBL" id="VTT82729.1"/>
    </source>
</evidence>
<reference evidence="2" key="1">
    <citation type="submission" date="2019-05" db="EMBL/GenBank/DDBJ databases">
        <authorList>
            <person name="Piombo E."/>
        </authorList>
    </citation>
    <scope>NUCLEOTIDE SEQUENCE</scope>
    <source>
        <strain evidence="2">C2S</strain>
    </source>
</reference>
<organism evidence="2 3">
    <name type="scientific">Fusarium fujikuroi</name>
    <name type="common">Bakanae and foot rot disease fungus</name>
    <name type="synonym">Gibberella fujikuroi</name>
    <dbReference type="NCBI Taxonomy" id="5127"/>
    <lineage>
        <taxon>Eukaryota</taxon>
        <taxon>Fungi</taxon>
        <taxon>Dikarya</taxon>
        <taxon>Ascomycota</taxon>
        <taxon>Pezizomycotina</taxon>
        <taxon>Sordariomycetes</taxon>
        <taxon>Hypocreomycetidae</taxon>
        <taxon>Hypocreales</taxon>
        <taxon>Nectriaceae</taxon>
        <taxon>Fusarium</taxon>
        <taxon>Fusarium fujikuroi species complex</taxon>
    </lineage>
</organism>
<evidence type="ECO:0000256" key="1">
    <source>
        <dbReference type="SAM" id="MobiDB-lite"/>
    </source>
</evidence>
<feature type="region of interest" description="Disordered" evidence="1">
    <location>
        <begin position="417"/>
        <end position="459"/>
    </location>
</feature>
<dbReference type="Proteomes" id="UP000760494">
    <property type="component" value="Unassembled WGS sequence"/>
</dbReference>
<name>A0A2H3RW83_FUSFU</name>
<feature type="compositionally biased region" description="Acidic residues" evidence="1">
    <location>
        <begin position="432"/>
        <end position="459"/>
    </location>
</feature>
<proteinExistence type="predicted"/>
<protein>
    <submittedName>
        <fullName evidence="2">Uncharacterized protein</fullName>
    </submittedName>
</protein>
<evidence type="ECO:0000313" key="3">
    <source>
        <dbReference type="Proteomes" id="UP000760494"/>
    </source>
</evidence>
<gene>
    <name evidence="2" type="ORF">C2S_12637</name>
</gene>
<comment type="caution">
    <text evidence="2">The sequence shown here is derived from an EMBL/GenBank/DDBJ whole genome shotgun (WGS) entry which is preliminary data.</text>
</comment>
<dbReference type="EMBL" id="CABFJX010000416">
    <property type="protein sequence ID" value="VTT82729.1"/>
    <property type="molecule type" value="Genomic_DNA"/>
</dbReference>
<feature type="compositionally biased region" description="Polar residues" evidence="1">
    <location>
        <begin position="417"/>
        <end position="427"/>
    </location>
</feature>
<sequence>MFILASFYRPMPVCLFCRKFSDGGIDCGEHSDFDEDNRQDVTSIVSTDAIMVGKYPQPSTHSFAWEQRQGVVGGIELPSLEDAGITMDWFIEQLKIEQEWAKLVRHHVHHEDKRAPRFLGQDEDPDTSQQFLNGLVSGSHTEHNNTRLIFHPWPQPEFMPNIDPRGSMRPSPLECPKANLQEIFSTFFDHVLWTRATDVHSFKSQIPRDIYDHVRCAYRGKALLSRTLGCHLAASDARLNISPELVVYGPANDGTDRPQPVTSLKNSQMGSTPARFINPALLAEEYERKHPYWSQHRQRKPWELPERYSHHSVEDPVMSQIIMLGQIEHYIDRNKPCWSDEISDARKNDIEWRTQPQHPLLRHPLSMVMHTNDGLGPRDTPLNAITGPSGILRAPNFGNRLQPARTEIPGEAFRTATMESNTISDQFRTLELEDFGEEDDSEMEEDDSEDESDSEMNED</sequence>
<accession>A0A2H3RW83</accession>
<dbReference type="AlphaFoldDB" id="A0A2H3RW83"/>